<feature type="transmembrane region" description="Helical" evidence="2">
    <location>
        <begin position="740"/>
        <end position="760"/>
    </location>
</feature>
<feature type="transmembrane region" description="Helical" evidence="2">
    <location>
        <begin position="562"/>
        <end position="582"/>
    </location>
</feature>
<comment type="caution">
    <text evidence="4">The sequence shown here is derived from an EMBL/GenBank/DDBJ whole genome shotgun (WGS) entry which is preliminary data.</text>
</comment>
<dbReference type="PANTHER" id="PTHR43685:SF3">
    <property type="entry name" value="SLR2126 PROTEIN"/>
    <property type="match status" value="1"/>
</dbReference>
<keyword evidence="2" id="KW-0472">Membrane</keyword>
<feature type="transmembrane region" description="Helical" evidence="2">
    <location>
        <begin position="475"/>
        <end position="498"/>
    </location>
</feature>
<keyword evidence="2" id="KW-1133">Transmembrane helix</keyword>
<dbReference type="InterPro" id="IPR029044">
    <property type="entry name" value="Nucleotide-diphossugar_trans"/>
</dbReference>
<evidence type="ECO:0000259" key="3">
    <source>
        <dbReference type="Pfam" id="PF00535"/>
    </source>
</evidence>
<feature type="region of interest" description="Disordered" evidence="1">
    <location>
        <begin position="378"/>
        <end position="403"/>
    </location>
</feature>
<gene>
    <name evidence="4" type="ORF">BAY60_26865</name>
</gene>
<dbReference type="Pfam" id="PF00535">
    <property type="entry name" value="Glycos_transf_2"/>
    <property type="match status" value="1"/>
</dbReference>
<keyword evidence="5" id="KW-1185">Reference proteome</keyword>
<reference evidence="4 5" key="1">
    <citation type="submission" date="2016-07" db="EMBL/GenBank/DDBJ databases">
        <title>Draft genome sequence of Prauserella muralis DSM 45305, isolated from a mould-covered wall in an indoor environment.</title>
        <authorList>
            <person name="Ruckert C."/>
            <person name="Albersmeier A."/>
            <person name="Jiang C.-L."/>
            <person name="Jiang Y."/>
            <person name="Kalinowski J."/>
            <person name="Schneider O."/>
            <person name="Winkler A."/>
            <person name="Zotchev S.B."/>
        </authorList>
    </citation>
    <scope>NUCLEOTIDE SEQUENCE [LARGE SCALE GENOMIC DNA]</scope>
    <source>
        <strain evidence="4 5">DSM 45305</strain>
    </source>
</reference>
<dbReference type="AlphaFoldDB" id="A0A2V4AM76"/>
<sequence length="1114" mass="114084">MPRTPMPPPVTTAPVLAILVCHNGQDWLPLVLSALRRSTIRPRHVLAVDTGSTDGTPGLLAEAAAPDGVAGPPVLDGVVTLGAGTGFSSAVAAAVGHATERWGDPGRWFWLLHDDSAPEPDCLDLLLRAAETARSAAVLGPLAVDWADPRLVVEAGLTTDASGHRRPAVPRGLGDDGSPEQSTEVLAMPSAGSLVDRATWEELGGFDEGIPLLREDIDFGWRVNASGRFVLCVPSARLRHVRAVGTGQRGAEAVPGSVAAADRRHGLRTFLANCSTVSYVLGVPRLALLCLLRGLGFGLLRATTRAGAEFAALGYLLGSGRADLRAARAARPHTGSVRGLVTGRLTRMREALRDGVVHLVRRRVASEAALGRLPEAADEPSAWVPPEARYQRQRPVGPDALPAGALRSLRGRGPGLRRPAEVVAVSLPEQAETGPPESEQPPVAAPETPARPSPGRRAATAERELVFVEVSRRRILAATVFAPPVILLVVLTALGLVVNGSRLGLDLAGGALLPVGGLGEVWTTYLETWHAVAGGTGGATPVALAVLGLAGAPFAPVGGPDALVALLLVGDVPLAALVAYAATRRLRVDRWIRAGAAAAYALLPAATAAAAQGRVGVVVVHILLPALIAGIVAVLTRADARWLSTSVLCALTLAVIGAFSPLTHALGLVALVVGFVVLPPPQHRPARGVPAVAIVVFLPLMLLLPWLPTLFTHPALVLHGLAGPASALPSGTQLAGLDPGGAGALPVGLAVVVAALVAAVTRPTVRIVPGLAVFALGVAAVVVQRLVPVEPLRGGAPEQGFAGAGLLVAGAGLLAVVLGTCVPGRRPVPVPLARLGAVGGVALVLGLAASGVAAGREGPLQPGGGWRLASSLSEELSTTGRYVLVLGERGEPVRMTGGRLPRYGDDALPPVEGAAERLDRWRAALLGGSREAVTSAAAAGVLFVVLPPGEDGQHLRQAAADLVTGAPPTTDGRTVLRLTPASAPVALVSPEQARRAVSGQPPSGELMGGAAVAAVDARLPEVRVRVSDGPDGRLLVLAAEQEPGWAATVNGERVPIVPAWGHQVAVSVPPRQSEVTVEYSPTLHNVLLLGQVAALLFTVLTAIPGRQHNGVRHT</sequence>
<dbReference type="Proteomes" id="UP000249915">
    <property type="component" value="Unassembled WGS sequence"/>
</dbReference>
<organism evidence="4 5">
    <name type="scientific">Prauserella muralis</name>
    <dbReference type="NCBI Taxonomy" id="588067"/>
    <lineage>
        <taxon>Bacteria</taxon>
        <taxon>Bacillati</taxon>
        <taxon>Actinomycetota</taxon>
        <taxon>Actinomycetes</taxon>
        <taxon>Pseudonocardiales</taxon>
        <taxon>Pseudonocardiaceae</taxon>
        <taxon>Prauserella</taxon>
    </lineage>
</organism>
<feature type="transmembrane region" description="Helical" evidence="2">
    <location>
        <begin position="688"/>
        <end position="707"/>
    </location>
</feature>
<dbReference type="EMBL" id="MASW01000006">
    <property type="protein sequence ID" value="PXY21094.1"/>
    <property type="molecule type" value="Genomic_DNA"/>
</dbReference>
<feature type="transmembrane region" description="Helical" evidence="2">
    <location>
        <begin position="799"/>
        <end position="820"/>
    </location>
</feature>
<evidence type="ECO:0000256" key="1">
    <source>
        <dbReference type="SAM" id="MobiDB-lite"/>
    </source>
</evidence>
<accession>A0A2V4AM76</accession>
<evidence type="ECO:0000313" key="5">
    <source>
        <dbReference type="Proteomes" id="UP000249915"/>
    </source>
</evidence>
<dbReference type="GO" id="GO:0016740">
    <property type="term" value="F:transferase activity"/>
    <property type="evidence" value="ECO:0007669"/>
    <property type="project" value="UniProtKB-KW"/>
</dbReference>
<feature type="region of interest" description="Disordered" evidence="1">
    <location>
        <begin position="161"/>
        <end position="183"/>
    </location>
</feature>
<proteinExistence type="predicted"/>
<feature type="domain" description="Glycosyltransferase 2-like" evidence="3">
    <location>
        <begin position="18"/>
        <end position="141"/>
    </location>
</feature>
<keyword evidence="2" id="KW-0812">Transmembrane</keyword>
<name>A0A2V4AM76_9PSEU</name>
<protein>
    <submittedName>
        <fullName evidence="4">Glycosyl transferase</fullName>
    </submittedName>
</protein>
<feature type="transmembrane region" description="Helical" evidence="2">
    <location>
        <begin position="832"/>
        <end position="853"/>
    </location>
</feature>
<dbReference type="InterPro" id="IPR050834">
    <property type="entry name" value="Glycosyltransf_2"/>
</dbReference>
<keyword evidence="4" id="KW-0808">Transferase</keyword>
<evidence type="ECO:0000313" key="4">
    <source>
        <dbReference type="EMBL" id="PXY21094.1"/>
    </source>
</evidence>
<feature type="transmembrane region" description="Helical" evidence="2">
    <location>
        <begin position="617"/>
        <end position="635"/>
    </location>
</feature>
<dbReference type="PANTHER" id="PTHR43685">
    <property type="entry name" value="GLYCOSYLTRANSFERASE"/>
    <property type="match status" value="1"/>
</dbReference>
<feature type="transmembrane region" description="Helical" evidence="2">
    <location>
        <begin position="767"/>
        <end position="787"/>
    </location>
</feature>
<feature type="region of interest" description="Disordered" evidence="1">
    <location>
        <begin position="428"/>
        <end position="458"/>
    </location>
</feature>
<evidence type="ECO:0000256" key="2">
    <source>
        <dbReference type="SAM" id="Phobius"/>
    </source>
</evidence>
<dbReference type="InterPro" id="IPR001173">
    <property type="entry name" value="Glyco_trans_2-like"/>
</dbReference>
<dbReference type="SUPFAM" id="SSF53448">
    <property type="entry name" value="Nucleotide-diphospho-sugar transferases"/>
    <property type="match status" value="1"/>
</dbReference>
<dbReference type="Gene3D" id="3.90.550.10">
    <property type="entry name" value="Spore Coat Polysaccharide Biosynthesis Protein SpsA, Chain A"/>
    <property type="match status" value="1"/>
</dbReference>